<evidence type="ECO:0000313" key="5">
    <source>
        <dbReference type="EMBL" id="PZW42331.1"/>
    </source>
</evidence>
<feature type="domain" description="DOD-type homing endonuclease" evidence="2">
    <location>
        <begin position="159"/>
        <end position="295"/>
    </location>
</feature>
<dbReference type="SUPFAM" id="SSF52540">
    <property type="entry name" value="P-loop containing nucleoside triphosphate hydrolases"/>
    <property type="match status" value="1"/>
</dbReference>
<feature type="domain" description="Helicase C-terminal" evidence="4">
    <location>
        <begin position="565"/>
        <end position="715"/>
    </location>
</feature>
<dbReference type="EMBL" id="QKYU01000018">
    <property type="protein sequence ID" value="PZW42331.1"/>
    <property type="molecule type" value="Genomic_DNA"/>
</dbReference>
<evidence type="ECO:0000313" key="6">
    <source>
        <dbReference type="Proteomes" id="UP000249688"/>
    </source>
</evidence>
<dbReference type="InterPro" id="IPR004042">
    <property type="entry name" value="Intein_endonuc_central"/>
</dbReference>
<dbReference type="GO" id="GO:0003677">
    <property type="term" value="F:DNA binding"/>
    <property type="evidence" value="ECO:0007669"/>
    <property type="project" value="InterPro"/>
</dbReference>
<dbReference type="Pfam" id="PF05203">
    <property type="entry name" value="Hom_end_hint"/>
    <property type="match status" value="1"/>
</dbReference>
<dbReference type="Pfam" id="PF04851">
    <property type="entry name" value="ResIII"/>
    <property type="match status" value="1"/>
</dbReference>
<dbReference type="Pfam" id="PF05204">
    <property type="entry name" value="Hom_end"/>
    <property type="match status" value="1"/>
</dbReference>
<keyword evidence="6" id="KW-1185">Reference proteome</keyword>
<reference evidence="5 6" key="1">
    <citation type="submission" date="2018-06" db="EMBL/GenBank/DDBJ databases">
        <title>Genomic Encyclopedia of Archaeal and Bacterial Type Strains, Phase II (KMG-II): from individual species to whole genera.</title>
        <authorList>
            <person name="Goeker M."/>
        </authorList>
    </citation>
    <scope>NUCLEOTIDE SEQUENCE [LARGE SCALE GENOMIC DNA]</scope>
    <source>
        <strain evidence="5 6">DSM 24525</strain>
    </source>
</reference>
<dbReference type="Gene3D" id="2.170.16.10">
    <property type="entry name" value="Hedgehog/Intein (Hint) domain"/>
    <property type="match status" value="1"/>
</dbReference>
<keyword evidence="5" id="KW-0547">Nucleotide-binding</keyword>
<sequence length="909" mass="98764">MMLRPRQKLFVERSLRALGVHGNTLGVAPTGCHAAGTPILMFDGAILPVEDVRIGDRLMGPDSSPRTVLELHAGEDEMVEVRPIKGDPFIVNAGHILTLIKVNEGSRGSHATAAPGGTILDISVDDYRQRSTYFRHLHKLFRVSADFPAREPPTLDPYFLGLLLGDGSLKHGSLAITTPDVEIVETCFAMAGQLGLAIRTDQLGDNEANSYHFSGRQGGTNTLRKVLRDLGVLGVGASEKFVPDAYRLGSRTVRQAILAGLLDTDGHLTRGCFEIVSASRRMADDIAFMARSLGLRAFIAQRQVNGTAYWRLCISGDTTCLPLRVVRKIPQPRRQKKDVLRTGFTLHDVGKGTYCGFTVDADHRYLLGDFTVTHNSGKTIMLSAAVGEHIGNSAAKAAVLAHRDELTAQNLAKFRRVNPGIATSVVDAAQKSWAGQVTFAMVPTLTRQANLDAMPALDLLVIDEAHHAVADSYQRIIGRALHRNPMCRIYGVTATPNRGDRKGLRDVFSNVADQIRLGELVQSGHLVPPRTFIIDVGVQDELRAVRQSGDDFDMAAVDQIMNRAPVTEAVIKHWQEHASDRQTVVFCSTVPHAEGVASAYRQAGVSAATVTGEMPEHDRRRVLAAYAAGKLQVVVNVAVLTEGWDHPPTSCVVLLRPSSFKSTMIQMIGRGLRTVDPAEHPGIVKRDCIVLDFGTSSLLHGSLEQDVDLEGYEPEGEAPTKTCPSCEAEIPLACTACPLCGAKLIMPVVPGAADEHPGGSLSDFIMTEIDLLRRSAFQWCDLFGDDAALLANGFNGWAGIFFLNGAWHAVGGAKEERPRLLSIGERLVALAAADDWLNAHETDESAHKSKRWHREAPTERQLAHLPPEARADLGMTRYQASALLTFRFNKQVIRSLVRNAQPTALGQAA</sequence>
<name>A0A2W7I623_9PROT</name>
<dbReference type="InterPro" id="IPR027434">
    <property type="entry name" value="Homing_endonucl"/>
</dbReference>
<proteinExistence type="predicted"/>
<dbReference type="InterPro" id="IPR050742">
    <property type="entry name" value="Helicase_Restrict-Modif_Enz"/>
</dbReference>
<gene>
    <name evidence="5" type="ORF">C8P66_118118</name>
</gene>
<dbReference type="Proteomes" id="UP000249688">
    <property type="component" value="Unassembled WGS sequence"/>
</dbReference>
<feature type="domain" description="Helicase ATP-binding" evidence="3">
    <location>
        <begin position="376"/>
        <end position="514"/>
    </location>
</feature>
<dbReference type="PROSITE" id="PS51192">
    <property type="entry name" value="HELICASE_ATP_BIND_1"/>
    <property type="match status" value="1"/>
</dbReference>
<keyword evidence="5" id="KW-0378">Hydrolase</keyword>
<protein>
    <submittedName>
        <fullName evidence="5">Superfamily II DNA or RNA helicase</fullName>
    </submittedName>
</protein>
<dbReference type="InterPro" id="IPR006935">
    <property type="entry name" value="Helicase/UvrB_N"/>
</dbReference>
<organism evidence="5 6">
    <name type="scientific">Humitalea rosea</name>
    <dbReference type="NCBI Taxonomy" id="990373"/>
    <lineage>
        <taxon>Bacteria</taxon>
        <taxon>Pseudomonadati</taxon>
        <taxon>Pseudomonadota</taxon>
        <taxon>Alphaproteobacteria</taxon>
        <taxon>Acetobacterales</taxon>
        <taxon>Roseomonadaceae</taxon>
        <taxon>Humitalea</taxon>
    </lineage>
</organism>
<dbReference type="SMART" id="SM00490">
    <property type="entry name" value="HELICc"/>
    <property type="match status" value="1"/>
</dbReference>
<dbReference type="AlphaFoldDB" id="A0A2W7I623"/>
<dbReference type="PANTHER" id="PTHR47396:SF1">
    <property type="entry name" value="ATP-DEPENDENT HELICASE IRC3-RELATED"/>
    <property type="match status" value="1"/>
</dbReference>
<dbReference type="RefSeq" id="WP_211314168.1">
    <property type="nucleotide sequence ID" value="NZ_QKYU01000018.1"/>
</dbReference>
<dbReference type="InterPro" id="IPR014001">
    <property type="entry name" value="Helicase_ATP-bd"/>
</dbReference>
<dbReference type="GO" id="GO:0005829">
    <property type="term" value="C:cytosol"/>
    <property type="evidence" value="ECO:0007669"/>
    <property type="project" value="TreeGrafter"/>
</dbReference>
<dbReference type="SMART" id="SM00487">
    <property type="entry name" value="DEXDc"/>
    <property type="match status" value="1"/>
</dbReference>
<keyword evidence="5" id="KW-0067">ATP-binding</keyword>
<dbReference type="InterPro" id="IPR007868">
    <property type="entry name" value="Hom_end_hint"/>
</dbReference>
<dbReference type="SUPFAM" id="SSF55608">
    <property type="entry name" value="Homing endonucleases"/>
    <property type="match status" value="1"/>
</dbReference>
<evidence type="ECO:0000256" key="1">
    <source>
        <dbReference type="SAM" id="MobiDB-lite"/>
    </source>
</evidence>
<dbReference type="GO" id="GO:0004386">
    <property type="term" value="F:helicase activity"/>
    <property type="evidence" value="ECO:0007669"/>
    <property type="project" value="UniProtKB-KW"/>
</dbReference>
<dbReference type="GO" id="GO:0030908">
    <property type="term" value="P:protein splicing"/>
    <property type="evidence" value="ECO:0007669"/>
    <property type="project" value="InterPro"/>
</dbReference>
<dbReference type="GO" id="GO:0004519">
    <property type="term" value="F:endonuclease activity"/>
    <property type="evidence" value="ECO:0007669"/>
    <property type="project" value="InterPro"/>
</dbReference>
<feature type="region of interest" description="Disordered" evidence="1">
    <location>
        <begin position="842"/>
        <end position="866"/>
    </location>
</feature>
<dbReference type="InterPro" id="IPR007869">
    <property type="entry name" value="Homing_endonuc_PI-Sce"/>
</dbReference>
<dbReference type="InterPro" id="IPR036844">
    <property type="entry name" value="Hint_dom_sf"/>
</dbReference>
<dbReference type="GO" id="GO:0005524">
    <property type="term" value="F:ATP binding"/>
    <property type="evidence" value="ECO:0007669"/>
    <property type="project" value="InterPro"/>
</dbReference>
<dbReference type="Gene3D" id="3.40.50.300">
    <property type="entry name" value="P-loop containing nucleotide triphosphate hydrolases"/>
    <property type="match status" value="2"/>
</dbReference>
<feature type="compositionally biased region" description="Basic and acidic residues" evidence="1">
    <location>
        <begin position="854"/>
        <end position="866"/>
    </location>
</feature>
<dbReference type="InterPro" id="IPR027417">
    <property type="entry name" value="P-loop_NTPase"/>
</dbReference>
<accession>A0A2W7I623</accession>
<dbReference type="InterPro" id="IPR001650">
    <property type="entry name" value="Helicase_C-like"/>
</dbReference>
<dbReference type="PROSITE" id="PS51194">
    <property type="entry name" value="HELICASE_CTER"/>
    <property type="match status" value="1"/>
</dbReference>
<evidence type="ECO:0000259" key="2">
    <source>
        <dbReference type="PROSITE" id="PS50819"/>
    </source>
</evidence>
<evidence type="ECO:0000259" key="4">
    <source>
        <dbReference type="PROSITE" id="PS51194"/>
    </source>
</evidence>
<evidence type="ECO:0000259" key="3">
    <source>
        <dbReference type="PROSITE" id="PS51192"/>
    </source>
</evidence>
<dbReference type="PROSITE" id="PS50819">
    <property type="entry name" value="INTEIN_ENDONUCLEASE"/>
    <property type="match status" value="1"/>
</dbReference>
<dbReference type="Gene3D" id="3.10.28.10">
    <property type="entry name" value="Homing endonucleases"/>
    <property type="match status" value="1"/>
</dbReference>
<dbReference type="Pfam" id="PF00271">
    <property type="entry name" value="Helicase_C"/>
    <property type="match status" value="1"/>
</dbReference>
<dbReference type="SUPFAM" id="SSF51294">
    <property type="entry name" value="Hedgehog/intein (Hint) domain"/>
    <property type="match status" value="1"/>
</dbReference>
<keyword evidence="5" id="KW-0347">Helicase</keyword>
<dbReference type="GO" id="GO:0016787">
    <property type="term" value="F:hydrolase activity"/>
    <property type="evidence" value="ECO:0007669"/>
    <property type="project" value="InterPro"/>
</dbReference>
<dbReference type="PANTHER" id="PTHR47396">
    <property type="entry name" value="TYPE I RESTRICTION ENZYME ECOKI R PROTEIN"/>
    <property type="match status" value="1"/>
</dbReference>
<comment type="caution">
    <text evidence="5">The sequence shown here is derived from an EMBL/GenBank/DDBJ whole genome shotgun (WGS) entry which is preliminary data.</text>
</comment>